<gene>
    <name evidence="4" type="ORF">DI616_15570</name>
</gene>
<reference evidence="4 5" key="1">
    <citation type="journal article" date="2017" name="Nat. Commun.">
        <title>In situ click chemistry generation of cyclooxygenase-2 inhibitors.</title>
        <authorList>
            <person name="Bhardwaj A."/>
            <person name="Kaur J."/>
            <person name="Wuest M."/>
            <person name="Wuest F."/>
        </authorList>
    </citation>
    <scope>NUCLEOTIDE SEQUENCE [LARGE SCALE GENOMIC DNA]</scope>
    <source>
        <strain evidence="4">S2_012_000_R3_94</strain>
    </source>
</reference>
<evidence type="ECO:0000313" key="4">
    <source>
        <dbReference type="EMBL" id="TKW65352.1"/>
    </source>
</evidence>
<protein>
    <recommendedName>
        <fullName evidence="6">Capsule biosynthesis protein</fullName>
    </recommendedName>
</protein>
<name>A0A533I6B1_PARDE</name>
<feature type="compositionally biased region" description="Low complexity" evidence="2">
    <location>
        <begin position="10"/>
        <end position="32"/>
    </location>
</feature>
<evidence type="ECO:0000256" key="2">
    <source>
        <dbReference type="SAM" id="MobiDB-lite"/>
    </source>
</evidence>
<keyword evidence="3" id="KW-0472">Membrane</keyword>
<feature type="region of interest" description="Disordered" evidence="2">
    <location>
        <begin position="1"/>
        <end position="41"/>
    </location>
</feature>
<evidence type="ECO:0008006" key="6">
    <source>
        <dbReference type="Google" id="ProtNLM"/>
    </source>
</evidence>
<evidence type="ECO:0000256" key="1">
    <source>
        <dbReference type="SAM" id="Coils"/>
    </source>
</evidence>
<organism evidence="4 5">
    <name type="scientific">Paracoccus denitrificans</name>
    <dbReference type="NCBI Taxonomy" id="266"/>
    <lineage>
        <taxon>Bacteria</taxon>
        <taxon>Pseudomonadati</taxon>
        <taxon>Pseudomonadota</taxon>
        <taxon>Alphaproteobacteria</taxon>
        <taxon>Rhodobacterales</taxon>
        <taxon>Paracoccaceae</taxon>
        <taxon>Paracoccus</taxon>
    </lineage>
</organism>
<feature type="transmembrane region" description="Helical" evidence="3">
    <location>
        <begin position="395"/>
        <end position="416"/>
    </location>
</feature>
<keyword evidence="3" id="KW-0812">Transmembrane</keyword>
<dbReference type="EMBL" id="VAFL01000014">
    <property type="protein sequence ID" value="TKW65352.1"/>
    <property type="molecule type" value="Genomic_DNA"/>
</dbReference>
<keyword evidence="3" id="KW-1133">Transmembrane helix</keyword>
<dbReference type="AlphaFoldDB" id="A0A533I6B1"/>
<comment type="caution">
    <text evidence="4">The sequence shown here is derived from an EMBL/GenBank/DDBJ whole genome shotgun (WGS) entry which is preliminary data.</text>
</comment>
<accession>A0A533I6B1</accession>
<proteinExistence type="predicted"/>
<feature type="transmembrane region" description="Helical" evidence="3">
    <location>
        <begin position="58"/>
        <end position="80"/>
    </location>
</feature>
<keyword evidence="1" id="KW-0175">Coiled coil</keyword>
<evidence type="ECO:0000256" key="3">
    <source>
        <dbReference type="SAM" id="Phobius"/>
    </source>
</evidence>
<dbReference type="Proteomes" id="UP000315344">
    <property type="component" value="Unassembled WGS sequence"/>
</dbReference>
<feature type="coiled-coil region" evidence="1">
    <location>
        <begin position="223"/>
        <end position="250"/>
    </location>
</feature>
<evidence type="ECO:0000313" key="5">
    <source>
        <dbReference type="Proteomes" id="UP000315344"/>
    </source>
</evidence>
<sequence>MSADATPSEQKAAVAAKPAPAKAPVRKPQAAKKPADDKPEPHYDFNEVVAAGLRPRHFFLIGTFLLIVVIPAVIAAWISWSFAGTLRQVTASVTVQEQSLGVLGNSTGGDTLRSAFSGSGAEETAIVRQLVNSQDFYRTIREQVNLAEIWPEDRVVPYLPTHFDPDATVEDGHRFWLNMVSVNLGSRDNIIRVTVTAFDQQSAERLLLAIRNEAERRLNLARAATLAAARNEAEARLEELKVQNAEDRQALMDFRLASRTIDPQLLAAMNTELRNNLRQMRTNEEIMIAEAEASVGQGGVLTRRPEDRIAAIEAYMNDAEANEGSISTTTEIAQLMDAYQPLLLEAELSGTALRSAELSIIYYNRELESNKVFLTSVTGGNSAAIRLFPQFGPTLLVVLVSTFIIWCMVLLIFYAIRDRK</sequence>